<dbReference type="EMBL" id="BJJW01000006">
    <property type="protein sequence ID" value="GDZ83655.1"/>
    <property type="molecule type" value="Genomic_DNA"/>
</dbReference>
<dbReference type="CDD" id="cd00038">
    <property type="entry name" value="CAP_ED"/>
    <property type="match status" value="1"/>
</dbReference>
<dbReference type="AlphaFoldDB" id="A0A5A5U167"/>
<dbReference type="Pfam" id="PF00027">
    <property type="entry name" value="cNMP_binding"/>
    <property type="match status" value="1"/>
</dbReference>
<dbReference type="InterPro" id="IPR000595">
    <property type="entry name" value="cNMP-bd_dom"/>
</dbReference>
<dbReference type="InterPro" id="IPR014710">
    <property type="entry name" value="RmlC-like_jellyroll"/>
</dbReference>
<comment type="caution">
    <text evidence="1">The sequence shown here is derived from an EMBL/GenBank/DDBJ whole genome shotgun (WGS) entry which is preliminary data.</text>
</comment>
<proteinExistence type="predicted"/>
<evidence type="ECO:0000313" key="2">
    <source>
        <dbReference type="Proteomes" id="UP000323274"/>
    </source>
</evidence>
<dbReference type="SUPFAM" id="SSF51206">
    <property type="entry name" value="cAMP-binding domain-like"/>
    <property type="match status" value="1"/>
</dbReference>
<dbReference type="Proteomes" id="UP000323274">
    <property type="component" value="Unassembled WGS sequence"/>
</dbReference>
<accession>A0A5A5U167</accession>
<dbReference type="Gene3D" id="2.60.120.10">
    <property type="entry name" value="Jelly Rolls"/>
    <property type="match status" value="1"/>
</dbReference>
<organism evidence="1 2">
    <name type="scientific">Leuconostoc citreum</name>
    <dbReference type="NCBI Taxonomy" id="33964"/>
    <lineage>
        <taxon>Bacteria</taxon>
        <taxon>Bacillati</taxon>
        <taxon>Bacillota</taxon>
        <taxon>Bacilli</taxon>
        <taxon>Lactobacillales</taxon>
        <taxon>Lactobacillaceae</taxon>
        <taxon>Leuconostoc</taxon>
    </lineage>
</organism>
<dbReference type="OMA" id="CQQNYLR"/>
<protein>
    <submittedName>
        <fullName evidence="1">Cyclic nucleotide-binding protein</fullName>
    </submittedName>
</protein>
<name>A0A5A5U167_LEUCI</name>
<dbReference type="RefSeq" id="WP_004905831.1">
    <property type="nucleotide sequence ID" value="NZ_BJJW01000006.1"/>
</dbReference>
<gene>
    <name evidence="1" type="ORF">LCIT_08970</name>
</gene>
<evidence type="ECO:0000313" key="1">
    <source>
        <dbReference type="EMBL" id="GDZ83655.1"/>
    </source>
</evidence>
<reference evidence="1 2" key="1">
    <citation type="submission" date="2019-04" db="EMBL/GenBank/DDBJ databases">
        <title>A pseudo-fructophilic Leuconostoc citreum strain F192-5 isolated from peel of satsuma mandarin: the first report for isolation and characterization of strain-dependent fructophilic-like characteristics.</title>
        <authorList>
            <person name="Maeno S."/>
            <person name="Tanizawa Y."/>
            <person name="Kajikawa A."/>
            <person name="Kanesaki Y."/>
            <person name="Kubota E."/>
            <person name="Arita M."/>
            <person name="Leon D."/>
            <person name="Endo A."/>
        </authorList>
    </citation>
    <scope>NUCLEOTIDE SEQUENCE [LARGE SCALE GENOMIC DNA]</scope>
    <source>
        <strain evidence="1 2">F192-5</strain>
    </source>
</reference>
<dbReference type="PROSITE" id="PS50042">
    <property type="entry name" value="CNMP_BINDING_3"/>
    <property type="match status" value="1"/>
</dbReference>
<dbReference type="InterPro" id="IPR018490">
    <property type="entry name" value="cNMP-bd_dom_sf"/>
</dbReference>
<sequence>MLDVKIIEDNQLQFLPSAVVNGSFLTHFKNGDIITTSESNNHTARLYYMVKGRAKVIFLSQEGQTNLIQFLKPNDWIGELEFLTTENTSKQVIAIGDTTCITIPNVLVNQYLLTNVDYLKNMNQYLTRKLLERTDMMIVGQSYPFKFRLASFILADTYRGEYSEPHAVVMAYLGISYRHLLNTYQQFETAQLLIKVGRNRYQVNTAKLKQLAGKAISR</sequence>